<proteinExistence type="predicted"/>
<dbReference type="SMART" id="SM00849">
    <property type="entry name" value="Lactamase_B"/>
    <property type="match status" value="1"/>
</dbReference>
<dbReference type="Gene3D" id="3.60.15.10">
    <property type="entry name" value="Ribonuclease Z/Hydroxyacylglutathione hydrolase-like"/>
    <property type="match status" value="1"/>
</dbReference>
<gene>
    <name evidence="2" type="ORF">LWC34_35885</name>
</gene>
<dbReference type="EMBL" id="JAJVCN010000003">
    <property type="protein sequence ID" value="MCE7008160.1"/>
    <property type="molecule type" value="Genomic_DNA"/>
</dbReference>
<dbReference type="InterPro" id="IPR050114">
    <property type="entry name" value="UPF0173_UPF0282_UlaG_hydrolase"/>
</dbReference>
<name>A0ABS8ZK22_9PSEU</name>
<dbReference type="SUPFAM" id="SSF56281">
    <property type="entry name" value="Metallo-hydrolase/oxidoreductase"/>
    <property type="match status" value="1"/>
</dbReference>
<dbReference type="Proteomes" id="UP001521150">
    <property type="component" value="Unassembled WGS sequence"/>
</dbReference>
<dbReference type="PANTHER" id="PTHR43546">
    <property type="entry name" value="UPF0173 METAL-DEPENDENT HYDROLASE MJ1163-RELATED"/>
    <property type="match status" value="1"/>
</dbReference>
<evidence type="ECO:0000259" key="1">
    <source>
        <dbReference type="SMART" id="SM00849"/>
    </source>
</evidence>
<evidence type="ECO:0000313" key="2">
    <source>
        <dbReference type="EMBL" id="MCE7008160.1"/>
    </source>
</evidence>
<dbReference type="RefSeq" id="WP_233729689.1">
    <property type="nucleotide sequence ID" value="NZ_JAJVCN010000003.1"/>
</dbReference>
<sequence length="270" mass="29535">MTLRWFGTSSWEFAFGTHRVLVDPWLTRFPSTLPNGAFDESLPLSINEPLIDQHLPGADLILVTHGHFDHIGDVPYLSRRNPGTKIVGTESHGHLLGAMGVPDRSMITVSGSEYLDFGAYQVRVLRSLHSRNREHSYLAPGVLTARPQPPRTIGDLVEGGTLAYLLSVNGTDILILGTGNCIDRELAGLRPDVAIIAVPPCGATFRYLERTLEALDGPSYVLPNHHDDMNRPLGETVIDPEVMASFRRTVADVSPASKIIEPAHLVPITL</sequence>
<dbReference type="Pfam" id="PF13483">
    <property type="entry name" value="Lactamase_B_3"/>
    <property type="match status" value="1"/>
</dbReference>
<protein>
    <submittedName>
        <fullName evidence="2">MBL fold metallo-hydrolase</fullName>
    </submittedName>
</protein>
<dbReference type="InterPro" id="IPR001279">
    <property type="entry name" value="Metallo-B-lactamas"/>
</dbReference>
<accession>A0ABS8ZK22</accession>
<evidence type="ECO:0000313" key="3">
    <source>
        <dbReference type="Proteomes" id="UP001521150"/>
    </source>
</evidence>
<organism evidence="2 3">
    <name type="scientific">Kibdelosporangium philippinense</name>
    <dbReference type="NCBI Taxonomy" id="211113"/>
    <lineage>
        <taxon>Bacteria</taxon>
        <taxon>Bacillati</taxon>
        <taxon>Actinomycetota</taxon>
        <taxon>Actinomycetes</taxon>
        <taxon>Pseudonocardiales</taxon>
        <taxon>Pseudonocardiaceae</taxon>
        <taxon>Kibdelosporangium</taxon>
    </lineage>
</organism>
<reference evidence="2 3" key="1">
    <citation type="submission" date="2021-12" db="EMBL/GenBank/DDBJ databases">
        <title>Genome sequence of Kibdelosporangium philippinense ATCC 49844.</title>
        <authorList>
            <person name="Fedorov E.A."/>
            <person name="Omeragic M."/>
            <person name="Shalygina K.F."/>
            <person name="Maclea K.S."/>
        </authorList>
    </citation>
    <scope>NUCLEOTIDE SEQUENCE [LARGE SCALE GENOMIC DNA]</scope>
    <source>
        <strain evidence="2 3">ATCC 49844</strain>
    </source>
</reference>
<keyword evidence="3" id="KW-1185">Reference proteome</keyword>
<feature type="domain" description="Metallo-beta-lactamase" evidence="1">
    <location>
        <begin position="7"/>
        <end position="225"/>
    </location>
</feature>
<dbReference type="PANTHER" id="PTHR43546:SF3">
    <property type="entry name" value="UPF0173 METAL-DEPENDENT HYDROLASE MJ1163"/>
    <property type="match status" value="1"/>
</dbReference>
<dbReference type="InterPro" id="IPR036866">
    <property type="entry name" value="RibonucZ/Hydroxyglut_hydro"/>
</dbReference>
<comment type="caution">
    <text evidence="2">The sequence shown here is derived from an EMBL/GenBank/DDBJ whole genome shotgun (WGS) entry which is preliminary data.</text>
</comment>